<feature type="compositionally biased region" description="Basic and acidic residues" evidence="17">
    <location>
        <begin position="172"/>
        <end position="184"/>
    </location>
</feature>
<gene>
    <name evidence="20" type="primary">EPB41_2</name>
    <name evidence="19" type="synonym">EPB41_3</name>
    <name evidence="20" type="ORF">N1851_027151</name>
    <name evidence="19" type="ORF">N1851_030917</name>
</gene>
<keyword evidence="9" id="KW-0112">Calmodulin-binding</keyword>
<evidence type="ECO:0000256" key="15">
    <source>
        <dbReference type="ARBA" id="ARBA00030419"/>
    </source>
</evidence>
<protein>
    <recommendedName>
        <fullName evidence="14">Protein 4.1</fullName>
    </recommendedName>
    <alternativeName>
        <fullName evidence="15">Band 4.1</fullName>
    </alternativeName>
    <alternativeName>
        <fullName evidence="16">Erythrocyte membrane protein band 4.1</fullName>
    </alternativeName>
</protein>
<feature type="compositionally biased region" description="Acidic residues" evidence="17">
    <location>
        <begin position="121"/>
        <end position="130"/>
    </location>
</feature>
<dbReference type="GO" id="GO:0005938">
    <property type="term" value="C:cell cortex"/>
    <property type="evidence" value="ECO:0007669"/>
    <property type="project" value="UniProtKB-SubCell"/>
</dbReference>
<evidence type="ECO:0000256" key="14">
    <source>
        <dbReference type="ARBA" id="ARBA00023658"/>
    </source>
</evidence>
<dbReference type="SUPFAM" id="SSF50729">
    <property type="entry name" value="PH domain-like"/>
    <property type="match status" value="1"/>
</dbReference>
<dbReference type="FunFam" id="3.10.20.90:FF:000002">
    <property type="entry name" value="Erythrocyte protein band 4.1-like 3"/>
    <property type="match status" value="1"/>
</dbReference>
<feature type="region of interest" description="Disordered" evidence="17">
    <location>
        <begin position="1"/>
        <end position="229"/>
    </location>
</feature>
<evidence type="ECO:0000256" key="12">
    <source>
        <dbReference type="ARBA" id="ARBA00023242"/>
    </source>
</evidence>
<sequence length="875" mass="97047">MPIISAIGMTTDEAADSQQQKKKCGQRPAEEPEEGGRDNGPPAEPTPAPAPTPEEEAAELRPRTRTSAGRGLSRLFSSFLKRRSQYDEGGQAGGPGNSNSGGREPKAPIADPEPELKAEGEGEGEGEGELAADQRSISSNEAQVRESYTMLPVQVGQKEEGKSDSEDEGDKEAEKGEDGGSEKDQEQEEEPEKGGEGGEKEGEGGEGETEGKKEENALEGGEAKTVKAPRRPRIMQIRVTLLDNTLFECELDKHAKGQDLFVRVCDHLNLLERDYYGLAIWETPSMKIWMDFTKEIRRQVQDTNYNFTFNVKFYPPDPAQLSEDITRYYLCLQLRKDILAGRLPCSFVTLALLGSYALQSELGEYDTEVHAPDYAKSMKLAQGQTAELEEKMMELHRTYRSMSPAQADMMFLENAKKLSMYGVDLHQAKDLEGVDITLGVCSSGLMVYKDKLRINRFPWPKVLKVSYKRSSFFIKIRPSELELYESAIGFKLPNYKASKKLWKVCVEHHTFFRLTSTEVATTPRKFLALGSKFRYSGRTQAQTRQASSLIDRPAPLFQRSSSKRNSRSLDGAMATTPDKNSRPVSAPIMSPMSPDAAPSPLPSGGTPRGPHRHTSTPRGRQSRSADRRAEVKTDGLTQATKPQSPRPESTPDIKSAAGRERRHSPAMNATNGEREKKSQDLDKTQTEIMRHHTSISELKRSFMESVPEPRQSEWDKRLSTNSPFRTASFNGQMPPGSGSPVLKTQTITISDITNSLRGTVANQEVPIMHTETKTIMYESAQLADTLVTERDSAMLLNAQTITSETVSRTTTTQITKTVKGGISETRIEKRIVITGDTEIDHDKALAQAIKEAKEQHPDMSVTKVVVHQETEISPD</sequence>
<dbReference type="InterPro" id="IPR018979">
    <property type="entry name" value="FERM_N"/>
</dbReference>
<evidence type="ECO:0000256" key="13">
    <source>
        <dbReference type="ARBA" id="ARBA00023306"/>
    </source>
</evidence>
<dbReference type="InterPro" id="IPR014847">
    <property type="entry name" value="FA"/>
</dbReference>
<feature type="compositionally biased region" description="Basic and acidic residues" evidence="17">
    <location>
        <begin position="28"/>
        <end position="37"/>
    </location>
</feature>
<comment type="subcellular location">
    <subcellularLocation>
        <location evidence="3">Cytoplasm</location>
        <location evidence="3">Cell cortex</location>
    </subcellularLocation>
    <subcellularLocation>
        <location evidence="2">Cytoplasm</location>
        <location evidence="2">Cytoskeleton</location>
    </subcellularLocation>
    <subcellularLocation>
        <location evidence="1">Nucleus</location>
    </subcellularLocation>
</comment>
<feature type="compositionally biased region" description="Basic and acidic residues" evidence="17">
    <location>
        <begin position="672"/>
        <end position="685"/>
    </location>
</feature>
<dbReference type="Pfam" id="PF09379">
    <property type="entry name" value="FERM_N"/>
    <property type="match status" value="1"/>
</dbReference>
<dbReference type="GO" id="GO:0051301">
    <property type="term" value="P:cell division"/>
    <property type="evidence" value="ECO:0007669"/>
    <property type="project" value="UniProtKB-KW"/>
</dbReference>
<evidence type="ECO:0000256" key="7">
    <source>
        <dbReference type="ARBA" id="ARBA00022618"/>
    </source>
</evidence>
<dbReference type="FunFam" id="2.30.29.30:FF:000001">
    <property type="entry name" value="Erythrocyte membrane protein band 4.1"/>
    <property type="match status" value="1"/>
</dbReference>
<dbReference type="Pfam" id="PF00373">
    <property type="entry name" value="FERM_M"/>
    <property type="match status" value="1"/>
</dbReference>
<evidence type="ECO:0000256" key="4">
    <source>
        <dbReference type="ARBA" id="ARBA00022448"/>
    </source>
</evidence>
<dbReference type="Gene3D" id="2.30.29.30">
    <property type="entry name" value="Pleckstrin-homology domain (PH domain)/Phosphotyrosine-binding domain (PTB)"/>
    <property type="match status" value="1"/>
</dbReference>
<reference evidence="20" key="1">
    <citation type="journal article" date="2023" name="Front. Mar. Sci.">
        <title>A new Merluccius polli reference genome to investigate the effects of global change in West African waters.</title>
        <authorList>
            <person name="Mateo J.L."/>
            <person name="Blanco-Fernandez C."/>
            <person name="Garcia-Vazquez E."/>
            <person name="Machado-Schiaffino G."/>
        </authorList>
    </citation>
    <scope>NUCLEOTIDE SEQUENCE</scope>
    <source>
        <strain evidence="20">C29</strain>
        <tissue evidence="20">Fin</tissue>
    </source>
</reference>
<dbReference type="InterPro" id="IPR018980">
    <property type="entry name" value="FERM_PH-like_C"/>
</dbReference>
<dbReference type="GO" id="GO:0003779">
    <property type="term" value="F:actin binding"/>
    <property type="evidence" value="ECO:0007669"/>
    <property type="project" value="UniProtKB-KW"/>
</dbReference>
<proteinExistence type="predicted"/>
<dbReference type="Proteomes" id="UP001174136">
    <property type="component" value="Unassembled WGS sequence"/>
</dbReference>
<feature type="compositionally biased region" description="Polar residues" evidence="17">
    <location>
        <begin position="635"/>
        <end position="647"/>
    </location>
</feature>
<evidence type="ECO:0000256" key="10">
    <source>
        <dbReference type="ARBA" id="ARBA00023203"/>
    </source>
</evidence>
<dbReference type="Pfam" id="PF05902">
    <property type="entry name" value="4_1_CTD"/>
    <property type="match status" value="1"/>
</dbReference>
<feature type="compositionally biased region" description="Low complexity" evidence="17">
    <location>
        <begin position="585"/>
        <end position="598"/>
    </location>
</feature>
<dbReference type="GO" id="GO:0005198">
    <property type="term" value="F:structural molecule activity"/>
    <property type="evidence" value="ECO:0007669"/>
    <property type="project" value="InterPro"/>
</dbReference>
<dbReference type="SUPFAM" id="SSF47031">
    <property type="entry name" value="Second domain of FERM"/>
    <property type="match status" value="1"/>
</dbReference>
<feature type="compositionally biased region" description="Polar residues" evidence="17">
    <location>
        <begin position="537"/>
        <end position="548"/>
    </location>
</feature>
<dbReference type="PROSITE" id="PS50057">
    <property type="entry name" value="FERM_3"/>
    <property type="match status" value="1"/>
</dbReference>
<dbReference type="GO" id="GO:0030866">
    <property type="term" value="P:cortical actin cytoskeleton organization"/>
    <property type="evidence" value="ECO:0007669"/>
    <property type="project" value="InterPro"/>
</dbReference>
<evidence type="ECO:0000256" key="5">
    <source>
        <dbReference type="ARBA" id="ARBA00022490"/>
    </source>
</evidence>
<dbReference type="CDD" id="cd14473">
    <property type="entry name" value="FERM_B-lobe"/>
    <property type="match status" value="1"/>
</dbReference>
<dbReference type="SUPFAM" id="SSF54236">
    <property type="entry name" value="Ubiquitin-like"/>
    <property type="match status" value="1"/>
</dbReference>
<dbReference type="InterPro" id="IPR007477">
    <property type="entry name" value="SAB_dom"/>
</dbReference>
<feature type="compositionally biased region" description="Basic and acidic residues" evidence="17">
    <location>
        <begin position="192"/>
        <end position="225"/>
    </location>
</feature>
<feature type="domain" description="FERM" evidence="18">
    <location>
        <begin position="235"/>
        <end position="516"/>
    </location>
</feature>
<dbReference type="AlphaFoldDB" id="A0AA47MAH2"/>
<dbReference type="PANTHER" id="PTHR23280">
    <property type="entry name" value="4.1 G PROTEIN"/>
    <property type="match status" value="1"/>
</dbReference>
<dbReference type="Pfam" id="PF04382">
    <property type="entry name" value="SAB"/>
    <property type="match status" value="1"/>
</dbReference>
<dbReference type="Pfam" id="PF08736">
    <property type="entry name" value="FA"/>
    <property type="match status" value="1"/>
</dbReference>
<evidence type="ECO:0000256" key="8">
    <source>
        <dbReference type="ARBA" id="ARBA00022776"/>
    </source>
</evidence>
<dbReference type="InterPro" id="IPR035963">
    <property type="entry name" value="FERM_2"/>
</dbReference>
<dbReference type="GO" id="GO:0005516">
    <property type="term" value="F:calmodulin binding"/>
    <property type="evidence" value="ECO:0007669"/>
    <property type="project" value="UniProtKB-KW"/>
</dbReference>
<feature type="compositionally biased region" description="Basic and acidic residues" evidence="17">
    <location>
        <begin position="623"/>
        <end position="633"/>
    </location>
</feature>
<dbReference type="EMBL" id="JAOPHQ010005133">
    <property type="protein sequence ID" value="KAK0136678.1"/>
    <property type="molecule type" value="Genomic_DNA"/>
</dbReference>
<evidence type="ECO:0000256" key="3">
    <source>
        <dbReference type="ARBA" id="ARBA00004544"/>
    </source>
</evidence>
<dbReference type="PRINTS" id="PR00935">
    <property type="entry name" value="BAND41"/>
</dbReference>
<dbReference type="SMART" id="SM01196">
    <property type="entry name" value="FERM_C"/>
    <property type="match status" value="1"/>
</dbReference>
<accession>A0AA47MAH2</accession>
<dbReference type="PRINTS" id="PR00661">
    <property type="entry name" value="ERMFAMILY"/>
</dbReference>
<dbReference type="PIRSF" id="PIRSF002304">
    <property type="entry name" value="Membrane_skeletal_4_1"/>
    <property type="match status" value="1"/>
</dbReference>
<dbReference type="InterPro" id="IPR000299">
    <property type="entry name" value="FERM_domain"/>
</dbReference>
<dbReference type="SMART" id="SM00295">
    <property type="entry name" value="B41"/>
    <property type="match status" value="1"/>
</dbReference>
<evidence type="ECO:0000313" key="20">
    <source>
        <dbReference type="EMBL" id="KAK0136678.1"/>
    </source>
</evidence>
<keyword evidence="4" id="KW-0813">Transport</keyword>
<keyword evidence="5" id="KW-0963">Cytoplasm</keyword>
<dbReference type="SMART" id="SM01195">
    <property type="entry name" value="FA"/>
    <property type="match status" value="1"/>
</dbReference>
<dbReference type="GO" id="GO:0031032">
    <property type="term" value="P:actomyosin structure organization"/>
    <property type="evidence" value="ECO:0007669"/>
    <property type="project" value="TreeGrafter"/>
</dbReference>
<evidence type="ECO:0000259" key="18">
    <source>
        <dbReference type="PROSITE" id="PS50057"/>
    </source>
</evidence>
<evidence type="ECO:0000256" key="11">
    <source>
        <dbReference type="ARBA" id="ARBA00023212"/>
    </source>
</evidence>
<feature type="compositionally biased region" description="Low complexity" evidence="17">
    <location>
        <begin position="69"/>
        <end position="79"/>
    </location>
</feature>
<keyword evidence="7" id="KW-0132">Cell division</keyword>
<feature type="region of interest" description="Disordered" evidence="17">
    <location>
        <begin position="537"/>
        <end position="685"/>
    </location>
</feature>
<dbReference type="CDD" id="cd13184">
    <property type="entry name" value="FERM_C_4_1_family"/>
    <property type="match status" value="1"/>
</dbReference>
<evidence type="ECO:0000256" key="17">
    <source>
        <dbReference type="SAM" id="MobiDB-lite"/>
    </source>
</evidence>
<evidence type="ECO:0000256" key="2">
    <source>
        <dbReference type="ARBA" id="ARBA00004245"/>
    </source>
</evidence>
<keyword evidence="8" id="KW-0498">Mitosis</keyword>
<dbReference type="PROSITE" id="PS00661">
    <property type="entry name" value="FERM_2"/>
    <property type="match status" value="1"/>
</dbReference>
<feature type="compositionally biased region" description="Pro residues" evidence="17">
    <location>
        <begin position="42"/>
        <end position="52"/>
    </location>
</feature>
<dbReference type="FunFam" id="1.20.80.10:FF:000001">
    <property type="entry name" value="Erythrocyte membrane protein band 4.1"/>
    <property type="match status" value="1"/>
</dbReference>
<keyword evidence="10" id="KW-0009">Actin-binding</keyword>
<name>A0AA47MAH2_MERPO</name>
<keyword evidence="13" id="KW-0131">Cell cycle</keyword>
<evidence type="ECO:0000313" key="21">
    <source>
        <dbReference type="Proteomes" id="UP001174136"/>
    </source>
</evidence>
<dbReference type="Gene3D" id="3.10.20.90">
    <property type="entry name" value="Phosphatidylinositol 3-kinase Catalytic Subunit, Chain A, domain 1"/>
    <property type="match status" value="1"/>
</dbReference>
<dbReference type="GO" id="GO:0005634">
    <property type="term" value="C:nucleus"/>
    <property type="evidence" value="ECO:0007669"/>
    <property type="project" value="UniProtKB-SubCell"/>
</dbReference>
<dbReference type="InterPro" id="IPR011993">
    <property type="entry name" value="PH-like_dom_sf"/>
</dbReference>
<comment type="caution">
    <text evidence="20">The sequence shown here is derived from an EMBL/GenBank/DDBJ whole genome shotgun (WGS) entry which is preliminary data.</text>
</comment>
<dbReference type="InterPro" id="IPR029071">
    <property type="entry name" value="Ubiquitin-like_domsf"/>
</dbReference>
<dbReference type="InterPro" id="IPR008379">
    <property type="entry name" value="Band_4.1_C"/>
</dbReference>
<dbReference type="GO" id="GO:0005856">
    <property type="term" value="C:cytoskeleton"/>
    <property type="evidence" value="ECO:0007669"/>
    <property type="project" value="UniProtKB-SubCell"/>
</dbReference>
<dbReference type="InterPro" id="IPR019747">
    <property type="entry name" value="FERM_CS"/>
</dbReference>
<dbReference type="InterPro" id="IPR014352">
    <property type="entry name" value="FERM/acyl-CoA-bd_prot_sf"/>
</dbReference>
<dbReference type="GO" id="GO:0005886">
    <property type="term" value="C:plasma membrane"/>
    <property type="evidence" value="ECO:0007669"/>
    <property type="project" value="TreeGrafter"/>
</dbReference>
<dbReference type="Gene3D" id="1.20.80.10">
    <property type="match status" value="1"/>
</dbReference>
<dbReference type="InterPro" id="IPR000798">
    <property type="entry name" value="Ez/rad/moesin-like"/>
</dbReference>
<dbReference type="PANTHER" id="PTHR23280:SF12">
    <property type="entry name" value="PROTEIN 4.1"/>
    <property type="match status" value="1"/>
</dbReference>
<keyword evidence="11" id="KW-0206">Cytoskeleton</keyword>
<keyword evidence="6" id="KW-0597">Phosphoprotein</keyword>
<evidence type="ECO:0000256" key="16">
    <source>
        <dbReference type="ARBA" id="ARBA00032586"/>
    </source>
</evidence>
<evidence type="ECO:0000256" key="1">
    <source>
        <dbReference type="ARBA" id="ARBA00004123"/>
    </source>
</evidence>
<dbReference type="InterPro" id="IPR019749">
    <property type="entry name" value="Band_41_domain"/>
</dbReference>
<evidence type="ECO:0000256" key="9">
    <source>
        <dbReference type="ARBA" id="ARBA00022860"/>
    </source>
</evidence>
<dbReference type="Pfam" id="PF09380">
    <property type="entry name" value="FERM_C"/>
    <property type="match status" value="1"/>
</dbReference>
<dbReference type="EMBL" id="JAOPHQ010005981">
    <property type="protein sequence ID" value="KAK0133545.1"/>
    <property type="molecule type" value="Genomic_DNA"/>
</dbReference>
<dbReference type="InterPro" id="IPR019748">
    <property type="entry name" value="FERM_central"/>
</dbReference>
<evidence type="ECO:0000313" key="19">
    <source>
        <dbReference type="EMBL" id="KAK0133545.1"/>
    </source>
</evidence>
<keyword evidence="21" id="KW-1185">Reference proteome</keyword>
<evidence type="ECO:0000256" key="6">
    <source>
        <dbReference type="ARBA" id="ARBA00022553"/>
    </source>
</evidence>
<organism evidence="20 21">
    <name type="scientific">Merluccius polli</name>
    <name type="common">Benguela hake</name>
    <name type="synonym">Merluccius cadenati</name>
    <dbReference type="NCBI Taxonomy" id="89951"/>
    <lineage>
        <taxon>Eukaryota</taxon>
        <taxon>Metazoa</taxon>
        <taxon>Chordata</taxon>
        <taxon>Craniata</taxon>
        <taxon>Vertebrata</taxon>
        <taxon>Euteleostomi</taxon>
        <taxon>Actinopterygii</taxon>
        <taxon>Neopterygii</taxon>
        <taxon>Teleostei</taxon>
        <taxon>Neoteleostei</taxon>
        <taxon>Acanthomorphata</taxon>
        <taxon>Zeiogadaria</taxon>
        <taxon>Gadariae</taxon>
        <taxon>Gadiformes</taxon>
        <taxon>Gadoidei</taxon>
        <taxon>Merlucciidae</taxon>
        <taxon>Merluccius</taxon>
    </lineage>
</organism>
<keyword evidence="12" id="KW-0539">Nucleus</keyword>